<reference evidence="1" key="1">
    <citation type="submission" date="2022-04" db="EMBL/GenBank/DDBJ databases">
        <authorList>
            <person name="Friedrich I."/>
            <person name="Schneider D."/>
            <person name="Poehlein A."/>
            <person name="Hertel R."/>
            <person name="Daniel R."/>
        </authorList>
    </citation>
    <scope>NUCLEOTIDE SEQUENCE</scope>
</reference>
<evidence type="ECO:0000313" key="1">
    <source>
        <dbReference type="EMBL" id="UTC28284.1"/>
    </source>
</evidence>
<protein>
    <submittedName>
        <fullName evidence="1">Uncharacterized protein</fullName>
    </submittedName>
</protein>
<dbReference type="EMBL" id="ON529850">
    <property type="protein sequence ID" value="UTC28284.1"/>
    <property type="molecule type" value="Genomic_DNA"/>
</dbReference>
<evidence type="ECO:0000313" key="2">
    <source>
        <dbReference type="Proteomes" id="UP001055634"/>
    </source>
</evidence>
<accession>A0A9E7N1S1</accession>
<proteinExistence type="predicted"/>
<name>A0A9E7N1S1_9CAUD</name>
<dbReference type="Proteomes" id="UP001055634">
    <property type="component" value="Segment"/>
</dbReference>
<organism evidence="1 2">
    <name type="scientific">Brevundimonas phage vB_BpoS-Gurke</name>
    <dbReference type="NCBI Taxonomy" id="2948599"/>
    <lineage>
        <taxon>Viruses</taxon>
        <taxon>Duplodnaviria</taxon>
        <taxon>Heunggongvirae</taxon>
        <taxon>Uroviricota</taxon>
        <taxon>Caudoviricetes</taxon>
        <taxon>Jeanschmidtviridae</taxon>
        <taxon>Kikimoravirus</taxon>
        <taxon>Kikimoravirus gurke</taxon>
    </lineage>
</organism>
<sequence length="93" mass="10827">MPDPYDPFTAPPNDFRSWFNRFCRVQYKAPVPVEAVEPPEVLRKDFESYIQLRSDQERRRVFQIVMAAADDLPLETAEAIAEALVKSNWRKGV</sequence>
<gene>
    <name evidence="1" type="ORF">GURKE_02530</name>
</gene>
<keyword evidence="2" id="KW-1185">Reference proteome</keyword>